<evidence type="ECO:0000256" key="3">
    <source>
        <dbReference type="ARBA" id="ARBA00004857"/>
    </source>
</evidence>
<dbReference type="HAMAP" id="MF_00493">
    <property type="entry name" value="Transaldolase_2"/>
    <property type="match status" value="1"/>
</dbReference>
<keyword evidence="9 10" id="KW-0704">Schiff base</keyword>
<evidence type="ECO:0000256" key="6">
    <source>
        <dbReference type="ARBA" id="ARBA00022490"/>
    </source>
</evidence>
<evidence type="ECO:0000256" key="1">
    <source>
        <dbReference type="ARBA" id="ARBA00003518"/>
    </source>
</evidence>
<dbReference type="GO" id="GO:0006098">
    <property type="term" value="P:pentose-phosphate shunt"/>
    <property type="evidence" value="ECO:0007669"/>
    <property type="project" value="UniProtKB-UniRule"/>
</dbReference>
<keyword evidence="6 10" id="KW-0963">Cytoplasm</keyword>
<evidence type="ECO:0000256" key="10">
    <source>
        <dbReference type="HAMAP-Rule" id="MF_00493"/>
    </source>
</evidence>
<protein>
    <recommendedName>
        <fullName evidence="5 10">Transaldolase</fullName>
        <ecNumber evidence="5 10">2.2.1.2</ecNumber>
    </recommendedName>
</protein>
<evidence type="ECO:0000313" key="12">
    <source>
        <dbReference type="Proteomes" id="UP000317178"/>
    </source>
</evidence>
<dbReference type="PANTHER" id="PTHR10683">
    <property type="entry name" value="TRANSALDOLASE"/>
    <property type="match status" value="1"/>
</dbReference>
<dbReference type="EMBL" id="CP036281">
    <property type="protein sequence ID" value="QDU78732.1"/>
    <property type="molecule type" value="Genomic_DNA"/>
</dbReference>
<dbReference type="GO" id="GO:0005975">
    <property type="term" value="P:carbohydrate metabolic process"/>
    <property type="evidence" value="ECO:0007669"/>
    <property type="project" value="InterPro"/>
</dbReference>
<dbReference type="KEGG" id="plon:Pla110_04360"/>
<dbReference type="GO" id="GO:0005737">
    <property type="term" value="C:cytoplasm"/>
    <property type="evidence" value="ECO:0007669"/>
    <property type="project" value="UniProtKB-SubCell"/>
</dbReference>
<dbReference type="InterPro" id="IPR004732">
    <property type="entry name" value="Transaldolase_2"/>
</dbReference>
<dbReference type="RefSeq" id="WP_144992717.1">
    <property type="nucleotide sequence ID" value="NZ_CP036281.1"/>
</dbReference>
<evidence type="ECO:0000313" key="11">
    <source>
        <dbReference type="EMBL" id="QDU78732.1"/>
    </source>
</evidence>
<proteinExistence type="inferred from homology"/>
<dbReference type="InterPro" id="IPR013785">
    <property type="entry name" value="Aldolase_TIM"/>
</dbReference>
<dbReference type="Proteomes" id="UP000317178">
    <property type="component" value="Chromosome"/>
</dbReference>
<dbReference type="Pfam" id="PF00923">
    <property type="entry name" value="TAL_FSA"/>
    <property type="match status" value="1"/>
</dbReference>
<feature type="active site" description="Schiff-base intermediate with substrate" evidence="10">
    <location>
        <position position="140"/>
    </location>
</feature>
<organism evidence="11 12">
    <name type="scientific">Polystyrenella longa</name>
    <dbReference type="NCBI Taxonomy" id="2528007"/>
    <lineage>
        <taxon>Bacteria</taxon>
        <taxon>Pseudomonadati</taxon>
        <taxon>Planctomycetota</taxon>
        <taxon>Planctomycetia</taxon>
        <taxon>Planctomycetales</taxon>
        <taxon>Planctomycetaceae</taxon>
        <taxon>Polystyrenella</taxon>
    </lineage>
</organism>
<comment type="catalytic activity">
    <reaction evidence="10">
        <text>D-sedoheptulose 7-phosphate + D-glyceraldehyde 3-phosphate = D-erythrose 4-phosphate + beta-D-fructose 6-phosphate</text>
        <dbReference type="Rhea" id="RHEA:17053"/>
        <dbReference type="ChEBI" id="CHEBI:16897"/>
        <dbReference type="ChEBI" id="CHEBI:57483"/>
        <dbReference type="ChEBI" id="CHEBI:57634"/>
        <dbReference type="ChEBI" id="CHEBI:59776"/>
        <dbReference type="EC" id="2.2.1.2"/>
    </reaction>
</comment>
<dbReference type="InterPro" id="IPR001585">
    <property type="entry name" value="TAL/FSA"/>
</dbReference>
<dbReference type="GO" id="GO:0004801">
    <property type="term" value="F:transaldolase activity"/>
    <property type="evidence" value="ECO:0007669"/>
    <property type="project" value="UniProtKB-UniRule"/>
</dbReference>
<evidence type="ECO:0000256" key="9">
    <source>
        <dbReference type="ARBA" id="ARBA00023270"/>
    </source>
</evidence>
<dbReference type="SUPFAM" id="SSF51569">
    <property type="entry name" value="Aldolase"/>
    <property type="match status" value="1"/>
</dbReference>
<comment type="subcellular location">
    <subcellularLocation>
        <location evidence="2 10">Cytoplasm</location>
    </subcellularLocation>
</comment>
<keyword evidence="12" id="KW-1185">Reference proteome</keyword>
<evidence type="ECO:0000256" key="7">
    <source>
        <dbReference type="ARBA" id="ARBA00022679"/>
    </source>
</evidence>
<comment type="function">
    <text evidence="1 10">Transaldolase is important for the balance of metabolites in the pentose-phosphate pathway.</text>
</comment>
<reference evidence="11 12" key="1">
    <citation type="submission" date="2019-02" db="EMBL/GenBank/DDBJ databases">
        <title>Deep-cultivation of Planctomycetes and their phenomic and genomic characterization uncovers novel biology.</title>
        <authorList>
            <person name="Wiegand S."/>
            <person name="Jogler M."/>
            <person name="Boedeker C."/>
            <person name="Pinto D."/>
            <person name="Vollmers J."/>
            <person name="Rivas-Marin E."/>
            <person name="Kohn T."/>
            <person name="Peeters S.H."/>
            <person name="Heuer A."/>
            <person name="Rast P."/>
            <person name="Oberbeckmann S."/>
            <person name="Bunk B."/>
            <person name="Jeske O."/>
            <person name="Meyerdierks A."/>
            <person name="Storesund J.E."/>
            <person name="Kallscheuer N."/>
            <person name="Luecker S."/>
            <person name="Lage O.M."/>
            <person name="Pohl T."/>
            <person name="Merkel B.J."/>
            <person name="Hornburger P."/>
            <person name="Mueller R.-W."/>
            <person name="Bruemmer F."/>
            <person name="Labrenz M."/>
            <person name="Spormann A.M."/>
            <person name="Op den Camp H."/>
            <person name="Overmann J."/>
            <person name="Amann R."/>
            <person name="Jetten M.S.M."/>
            <person name="Mascher T."/>
            <person name="Medema M.H."/>
            <person name="Devos D.P."/>
            <person name="Kaster A.-K."/>
            <person name="Ovreas L."/>
            <person name="Rohde M."/>
            <person name="Galperin M.Y."/>
            <person name="Jogler C."/>
        </authorList>
    </citation>
    <scope>NUCLEOTIDE SEQUENCE [LARGE SCALE GENOMIC DNA]</scope>
    <source>
        <strain evidence="11 12">Pla110</strain>
    </source>
</reference>
<dbReference type="AlphaFoldDB" id="A0A518CHM9"/>
<evidence type="ECO:0000256" key="8">
    <source>
        <dbReference type="ARBA" id="ARBA00023126"/>
    </source>
</evidence>
<dbReference type="PANTHER" id="PTHR10683:SF31">
    <property type="entry name" value="TRANSALDOLASE"/>
    <property type="match status" value="1"/>
</dbReference>
<gene>
    <name evidence="10 11" type="primary">tal</name>
    <name evidence="11" type="ORF">Pla110_04360</name>
</gene>
<evidence type="ECO:0000256" key="5">
    <source>
        <dbReference type="ARBA" id="ARBA00013151"/>
    </source>
</evidence>
<accession>A0A518CHM9</accession>
<name>A0A518CHM9_9PLAN</name>
<comment type="pathway">
    <text evidence="3 10">Carbohydrate degradation; pentose phosphate pathway; D-glyceraldehyde 3-phosphate and beta-D-fructose 6-phosphate from D-ribose 5-phosphate and D-xylulose 5-phosphate (non-oxidative stage): step 2/3.</text>
</comment>
<keyword evidence="7 10" id="KW-0808">Transferase</keyword>
<sequence>MSNSIQSLLATGTKLWVDSVDPGDVKETLALGGTGATSNPILISGLINTGQYDDELTKLMGESDDDAEVAWKLTDHIIKGAQEKFRPIFEQTKGDDGYVSFELDPLLEAGDCPLSTEERTAKYIELGKKWSAGHQNRMIKVPATPAGLGALEELAALGLTLNVTLIFTPRQYEAARDAIWKGAQKRESLDNFKSVYSVFVSRVDVYTQKHLPDLAENLQGHVAMANAQLIWDENRKFWADKGLKLSQEMIFASTGVKDPNDPADKFNSGLAGGDIQTVPPESIQDIKEMEGKVFKPLLHELPEQSFVDQLYADVDYQKMEDVLMEEGLKKFADPQKALLAKIAEKRAALTS</sequence>
<dbReference type="OrthoDB" id="140919at2"/>
<dbReference type="EC" id="2.2.1.2" evidence="5 10"/>
<evidence type="ECO:0000256" key="4">
    <source>
        <dbReference type="ARBA" id="ARBA00008426"/>
    </source>
</evidence>
<dbReference type="UniPathway" id="UPA00115">
    <property type="reaction ID" value="UER00414"/>
</dbReference>
<dbReference type="Gene3D" id="3.20.20.70">
    <property type="entry name" value="Aldolase class I"/>
    <property type="match status" value="1"/>
</dbReference>
<keyword evidence="8 10" id="KW-0570">Pentose shunt</keyword>
<comment type="similarity">
    <text evidence="4 10">Belongs to the transaldolase family. Type 2 subfamily.</text>
</comment>
<evidence type="ECO:0000256" key="2">
    <source>
        <dbReference type="ARBA" id="ARBA00004496"/>
    </source>
</evidence>